<accession>A0A370BFC5</accession>
<evidence type="ECO:0000313" key="2">
    <source>
        <dbReference type="Proteomes" id="UP000253845"/>
    </source>
</evidence>
<protein>
    <submittedName>
        <fullName evidence="1">Uncharacterized protein</fullName>
    </submittedName>
</protein>
<proteinExistence type="predicted"/>
<reference evidence="1 2" key="1">
    <citation type="submission" date="2018-07" db="EMBL/GenBank/DDBJ databases">
        <title>Section-level genome sequencing of Aspergillus section Nigri to investigate inter- and intra-species variation.</title>
        <authorList>
            <consortium name="DOE Joint Genome Institute"/>
            <person name="Vesth T.C."/>
            <person name="Nybo J.L."/>
            <person name="Theobald S."/>
            <person name="Frisvad J.C."/>
            <person name="Larsen T.O."/>
            <person name="Nielsen K.F."/>
            <person name="Hoof J.B."/>
            <person name="Brandl J."/>
            <person name="Salamov A."/>
            <person name="Riley R."/>
            <person name="Gladden J.M."/>
            <person name="Phatale P."/>
            <person name="Nielsen M.T."/>
            <person name="Lyhne E.K."/>
            <person name="Kogle M.E."/>
            <person name="Strasser K."/>
            <person name="McDonnell E."/>
            <person name="Barry K."/>
            <person name="Clum A."/>
            <person name="Chen C."/>
            <person name="Nolan M."/>
            <person name="Sandor L."/>
            <person name="Kuo A."/>
            <person name="Lipzen A."/>
            <person name="Hainaut M."/>
            <person name="Drula E."/>
            <person name="Tsang A."/>
            <person name="Magnuson J.K."/>
            <person name="Henrissat B."/>
            <person name="Wiebenga A."/>
            <person name="Simmons B.A."/>
            <person name="Makela M.R."/>
            <person name="De vries R.P."/>
            <person name="Grigoriev I.V."/>
            <person name="Mortensen U.H."/>
            <person name="Baker S.E."/>
            <person name="Andersen M.R."/>
        </authorList>
    </citation>
    <scope>NUCLEOTIDE SEQUENCE [LARGE SCALE GENOMIC DNA]</scope>
    <source>
        <strain evidence="1 2">ATCC 13496</strain>
    </source>
</reference>
<dbReference type="AlphaFoldDB" id="A0A370BFC5"/>
<name>A0A370BFC5_ASPNG</name>
<dbReference type="VEuPathDB" id="FungiDB:M747DRAFT_169773"/>
<sequence length="99" mass="11025">MILTTYSARHKSHLSPVYPRQADQQHFPDISSRQLLQHQVEAVVVKVDGGIHRTRKERAAGEENPALGRLLGTTNVGSVRNAAAVNRRQCGWCLQLSIK</sequence>
<dbReference type="Proteomes" id="UP000253845">
    <property type="component" value="Unassembled WGS sequence"/>
</dbReference>
<organism evidence="1 2">
    <name type="scientific">Aspergillus niger ATCC 13496</name>
    <dbReference type="NCBI Taxonomy" id="1353008"/>
    <lineage>
        <taxon>Eukaryota</taxon>
        <taxon>Fungi</taxon>
        <taxon>Dikarya</taxon>
        <taxon>Ascomycota</taxon>
        <taxon>Pezizomycotina</taxon>
        <taxon>Eurotiomycetes</taxon>
        <taxon>Eurotiomycetidae</taxon>
        <taxon>Eurotiales</taxon>
        <taxon>Aspergillaceae</taxon>
        <taxon>Aspergillus</taxon>
        <taxon>Aspergillus subgen. Circumdati</taxon>
    </lineage>
</organism>
<evidence type="ECO:0000313" key="1">
    <source>
        <dbReference type="EMBL" id="RDH14243.1"/>
    </source>
</evidence>
<gene>
    <name evidence="1" type="ORF">M747DRAFT_169773</name>
</gene>
<dbReference type="EMBL" id="KZ851973">
    <property type="protein sequence ID" value="RDH14243.1"/>
    <property type="molecule type" value="Genomic_DNA"/>
</dbReference>